<dbReference type="InterPro" id="IPR013324">
    <property type="entry name" value="RNA_pol_sigma_r3/r4-like"/>
</dbReference>
<proteinExistence type="predicted"/>
<reference evidence="1 2" key="1">
    <citation type="submission" date="2017-12" db="EMBL/GenBank/DDBJ databases">
        <title>Population genomics insights into the ecological differentiation and adaptive evolution in streptomycetes.</title>
        <authorList>
            <person name="Li Y."/>
            <person name="Huang Y."/>
        </authorList>
    </citation>
    <scope>NUCLEOTIDE SEQUENCE [LARGE SCALE GENOMIC DNA]</scope>
    <source>
        <strain evidence="1 2">NBRC 100770</strain>
    </source>
</reference>
<dbReference type="RefSeq" id="WP_015508150.1">
    <property type="nucleotide sequence ID" value="NC_020990.1"/>
</dbReference>
<dbReference type="EMBL" id="PKLL01000027">
    <property type="protein sequence ID" value="RZE16680.1"/>
    <property type="molecule type" value="Genomic_DNA"/>
</dbReference>
<accession>A0A126YCD0</accession>
<name>A0A126YCD0_9ACTN</name>
<dbReference type="AlphaFoldDB" id="A0A126YCD0"/>
<evidence type="ECO:0000313" key="1">
    <source>
        <dbReference type="EMBL" id="RZE16680.1"/>
    </source>
</evidence>
<comment type="caution">
    <text evidence="1">The sequence shown here is derived from an EMBL/GenBank/DDBJ whole genome shotgun (WGS) entry which is preliminary data.</text>
</comment>
<sequence length="183" mass="19160">MTKTDPAGWLTRDAYTALRPPLARAAAAEAVLTGLDAADLEQAAWLRLLEQAKAQGPPADPRPGLLAAVRSEARAALGALRREGAGPRRPRPLATGPGGCPEGRFLSREAAAEFRRAVDALTPRCRTLVAALLSGRDLTYREIAGTLGISQGSVGPERSRCLGCLRRMLATEVGAPGAGGMER</sequence>
<dbReference type="InterPro" id="IPR036388">
    <property type="entry name" value="WH-like_DNA-bd_sf"/>
</dbReference>
<gene>
    <name evidence="1" type="ORF">C0Q92_27355</name>
</gene>
<dbReference type="KEGG" id="salb:XNR_5283"/>
<dbReference type="Proteomes" id="UP000292693">
    <property type="component" value="Unassembled WGS sequence"/>
</dbReference>
<evidence type="ECO:0000313" key="2">
    <source>
        <dbReference type="Proteomes" id="UP000292693"/>
    </source>
</evidence>
<dbReference type="Gene3D" id="1.10.10.10">
    <property type="entry name" value="Winged helix-like DNA-binding domain superfamily/Winged helix DNA-binding domain"/>
    <property type="match status" value="1"/>
</dbReference>
<organism evidence="1 2">
    <name type="scientific">Streptomyces albidoflavus</name>
    <dbReference type="NCBI Taxonomy" id="1886"/>
    <lineage>
        <taxon>Bacteria</taxon>
        <taxon>Bacillati</taxon>
        <taxon>Actinomycetota</taxon>
        <taxon>Actinomycetes</taxon>
        <taxon>Kitasatosporales</taxon>
        <taxon>Streptomycetaceae</taxon>
        <taxon>Streptomyces</taxon>
        <taxon>Streptomyces albidoflavus group</taxon>
    </lineage>
</organism>
<protein>
    <submittedName>
        <fullName evidence="1">Sigma-70 family RNA polymerase sigma factor</fullName>
    </submittedName>
</protein>
<dbReference type="SUPFAM" id="SSF88659">
    <property type="entry name" value="Sigma3 and sigma4 domains of RNA polymerase sigma factors"/>
    <property type="match status" value="1"/>
</dbReference>